<organism evidence="1 3">
    <name type="scientific">Formosa algae</name>
    <dbReference type="NCBI Taxonomy" id="225843"/>
    <lineage>
        <taxon>Bacteria</taxon>
        <taxon>Pseudomonadati</taxon>
        <taxon>Bacteroidota</taxon>
        <taxon>Flavobacteriia</taxon>
        <taxon>Flavobacteriales</taxon>
        <taxon>Flavobacteriaceae</taxon>
        <taxon>Formosa</taxon>
    </lineage>
</organism>
<dbReference type="EMBL" id="JAUSUU010000005">
    <property type="protein sequence ID" value="MDQ0335433.1"/>
    <property type="molecule type" value="Genomic_DNA"/>
</dbReference>
<accession>A0A9X0YM87</accession>
<evidence type="ECO:0000313" key="1">
    <source>
        <dbReference type="EMBL" id="MBP1839834.1"/>
    </source>
</evidence>
<keyword evidence="4" id="KW-1185">Reference proteome</keyword>
<dbReference type="Proteomes" id="UP001138672">
    <property type="component" value="Unassembled WGS sequence"/>
</dbReference>
<name>A0A9X0YM87_9FLAO</name>
<evidence type="ECO:0000313" key="3">
    <source>
        <dbReference type="Proteomes" id="UP001138672"/>
    </source>
</evidence>
<dbReference type="EMBL" id="JAGGJQ010000004">
    <property type="protein sequence ID" value="MBP1839834.1"/>
    <property type="molecule type" value="Genomic_DNA"/>
</dbReference>
<gene>
    <name evidence="1" type="ORF">J2Z56_001758</name>
    <name evidence="2" type="ORF">J2Z57_001881</name>
</gene>
<proteinExistence type="predicted"/>
<dbReference type="RefSeq" id="WP_157486436.1">
    <property type="nucleotide sequence ID" value="NZ_JAGGJQ010000004.1"/>
</dbReference>
<dbReference type="AlphaFoldDB" id="A0A9X0YM87"/>
<evidence type="ECO:0000313" key="4">
    <source>
        <dbReference type="Proteomes" id="UP001231587"/>
    </source>
</evidence>
<comment type="caution">
    <text evidence="1">The sequence shown here is derived from an EMBL/GenBank/DDBJ whole genome shotgun (WGS) entry which is preliminary data.</text>
</comment>
<evidence type="ECO:0000313" key="2">
    <source>
        <dbReference type="EMBL" id="MDQ0335433.1"/>
    </source>
</evidence>
<protein>
    <submittedName>
        <fullName evidence="1">Uncharacterized protein</fullName>
    </submittedName>
</protein>
<dbReference type="Proteomes" id="UP001231587">
    <property type="component" value="Unassembled WGS sequence"/>
</dbReference>
<sequence length="58" mass="6773">MMQFLRANITQLFINIELLLTYKANHASMSKLIEAAQTVFDILFHFSVFQRTTQLNPI</sequence>
<reference evidence="1" key="1">
    <citation type="submission" date="2021-03" db="EMBL/GenBank/DDBJ databases">
        <title>Genomic Encyclopedia of Type Strains, Phase IV (KMG-IV): sequencing the most valuable type-strain genomes for metagenomic binning, comparative biology and taxonomic classification.</title>
        <authorList>
            <person name="Goeker M."/>
        </authorList>
    </citation>
    <scope>NUCLEOTIDE SEQUENCE</scope>
    <source>
        <strain evidence="1">DSM 15523</strain>
        <strain evidence="2 4">DSM 16476</strain>
    </source>
</reference>